<dbReference type="InterPro" id="IPR039169">
    <property type="entry name" value="Abitram"/>
</dbReference>
<keyword evidence="11" id="KW-1185">Reference proteome</keyword>
<dbReference type="InterPro" id="IPR036855">
    <property type="entry name" value="Znf_CCCH_sf"/>
</dbReference>
<feature type="compositionally biased region" description="Low complexity" evidence="8">
    <location>
        <begin position="7"/>
        <end position="22"/>
    </location>
</feature>
<proteinExistence type="inferred from homology"/>
<feature type="region of interest" description="Disordered" evidence="8">
    <location>
        <begin position="1"/>
        <end position="33"/>
    </location>
</feature>
<dbReference type="EMBL" id="SPLM01000108">
    <property type="protein sequence ID" value="TMW60424.1"/>
    <property type="molecule type" value="Genomic_DNA"/>
</dbReference>
<comment type="similarity">
    <text evidence="1">Belongs to the ABITRAM family.</text>
</comment>
<dbReference type="Gene3D" id="2.40.50.100">
    <property type="match status" value="1"/>
</dbReference>
<sequence length="265" mass="30004">MADPSETMDAATAAVTTGADEAPQQKKRRVDRREKLRKTALCKHFDKPGGCPFPNCRFAHGRDEVQEGDTQTLAAQRKFIREQVLARMEGRFEEQTKKSMARPGTMIERYYTQLFACDVMGKQREDHYVHMHSNRICVVGVAPTHPVMAEEIESIEFSNNVLDSRVSGKKKKGGQFLLPESILCHIRCKSGASYAIRSCMRGTLLEVNESLVANPRLLQEKPISDGYLVVVQPKTNEIIDIQESLLTKDEYNQYRTQPMPEQPST</sequence>
<evidence type="ECO:0000256" key="3">
    <source>
        <dbReference type="ARBA" id="ARBA00022723"/>
    </source>
</evidence>
<organism evidence="10 11">
    <name type="scientific">Pythium oligandrum</name>
    <name type="common">Mycoparasitic fungus</name>
    <dbReference type="NCBI Taxonomy" id="41045"/>
    <lineage>
        <taxon>Eukaryota</taxon>
        <taxon>Sar</taxon>
        <taxon>Stramenopiles</taxon>
        <taxon>Oomycota</taxon>
        <taxon>Peronosporomycetes</taxon>
        <taxon>Pythiales</taxon>
        <taxon>Pythiaceae</taxon>
        <taxon>Pythium</taxon>
    </lineage>
</organism>
<evidence type="ECO:0000256" key="8">
    <source>
        <dbReference type="SAM" id="MobiDB-lite"/>
    </source>
</evidence>
<dbReference type="Gene3D" id="4.10.1000.10">
    <property type="entry name" value="Zinc finger, CCCH-type"/>
    <property type="match status" value="1"/>
</dbReference>
<dbReference type="PROSITE" id="PS50103">
    <property type="entry name" value="ZF_C3H1"/>
    <property type="match status" value="1"/>
</dbReference>
<keyword evidence="5 7" id="KW-0862">Zinc</keyword>
<dbReference type="InterPro" id="IPR000571">
    <property type="entry name" value="Znf_CCCH"/>
</dbReference>
<name>A0A8K1CCC7_PYTOL</name>
<comment type="caution">
    <text evidence="10">The sequence shown here is derived from an EMBL/GenBank/DDBJ whole genome shotgun (WGS) entry which is preliminary data.</text>
</comment>
<dbReference type="PANTHER" id="PTHR13651">
    <property type="entry name" value="PROTEIN ABITRAM"/>
    <property type="match status" value="1"/>
</dbReference>
<evidence type="ECO:0000256" key="6">
    <source>
        <dbReference type="ARBA" id="ARBA00030463"/>
    </source>
</evidence>
<dbReference type="GO" id="GO:0005634">
    <property type="term" value="C:nucleus"/>
    <property type="evidence" value="ECO:0007669"/>
    <property type="project" value="TreeGrafter"/>
</dbReference>
<dbReference type="OrthoDB" id="48130at2759"/>
<keyword evidence="3 7" id="KW-0479">Metal-binding</keyword>
<feature type="domain" description="C3H1-type" evidence="9">
    <location>
        <begin position="36"/>
        <end position="63"/>
    </location>
</feature>
<feature type="zinc finger region" description="C3H1-type" evidence="7">
    <location>
        <begin position="36"/>
        <end position="63"/>
    </location>
</feature>
<dbReference type="InterPro" id="IPR011053">
    <property type="entry name" value="Single_hybrid_motif"/>
</dbReference>
<evidence type="ECO:0000256" key="4">
    <source>
        <dbReference type="ARBA" id="ARBA00022771"/>
    </source>
</evidence>
<evidence type="ECO:0000256" key="5">
    <source>
        <dbReference type="ARBA" id="ARBA00022833"/>
    </source>
</evidence>
<reference evidence="10" key="1">
    <citation type="submission" date="2019-03" db="EMBL/GenBank/DDBJ databases">
        <title>Long read genome sequence of the mycoparasitic Pythium oligandrum ATCC 38472 isolated from sugarbeet rhizosphere.</title>
        <authorList>
            <person name="Gaulin E."/>
        </authorList>
    </citation>
    <scope>NUCLEOTIDE SEQUENCE</scope>
    <source>
        <strain evidence="10">ATCC 38472_TT</strain>
    </source>
</reference>
<keyword evidence="4 7" id="KW-0863">Zinc-finger</keyword>
<evidence type="ECO:0000313" key="11">
    <source>
        <dbReference type="Proteomes" id="UP000794436"/>
    </source>
</evidence>
<dbReference type="Pfam" id="PF00642">
    <property type="entry name" value="zf-CCCH"/>
    <property type="match status" value="1"/>
</dbReference>
<protein>
    <recommendedName>
        <fullName evidence="2">Protein Abitram</fullName>
    </recommendedName>
    <alternativeName>
        <fullName evidence="6">Actin-binding transcription modulator</fullName>
    </alternativeName>
</protein>
<dbReference type="PANTHER" id="PTHR13651:SF0">
    <property type="entry name" value="PROTEIN ABITRAM"/>
    <property type="match status" value="1"/>
</dbReference>
<dbReference type="SUPFAM" id="SSF51230">
    <property type="entry name" value="Single hybrid motif"/>
    <property type="match status" value="1"/>
</dbReference>
<evidence type="ECO:0000313" key="10">
    <source>
        <dbReference type="EMBL" id="TMW60424.1"/>
    </source>
</evidence>
<evidence type="ECO:0000256" key="1">
    <source>
        <dbReference type="ARBA" id="ARBA00010764"/>
    </source>
</evidence>
<evidence type="ECO:0000256" key="7">
    <source>
        <dbReference type="PROSITE-ProRule" id="PRU00723"/>
    </source>
</evidence>
<dbReference type="Pfam" id="PF01597">
    <property type="entry name" value="GCV_H"/>
    <property type="match status" value="1"/>
</dbReference>
<dbReference type="GO" id="GO:0008270">
    <property type="term" value="F:zinc ion binding"/>
    <property type="evidence" value="ECO:0007669"/>
    <property type="project" value="UniProtKB-KW"/>
</dbReference>
<dbReference type="SUPFAM" id="SSF90229">
    <property type="entry name" value="CCCH zinc finger"/>
    <property type="match status" value="1"/>
</dbReference>
<gene>
    <name evidence="10" type="ORF">Poli38472_000466</name>
</gene>
<evidence type="ECO:0000259" key="9">
    <source>
        <dbReference type="PROSITE" id="PS50103"/>
    </source>
</evidence>
<evidence type="ECO:0000256" key="2">
    <source>
        <dbReference type="ARBA" id="ARBA00019325"/>
    </source>
</evidence>
<dbReference type="AlphaFoldDB" id="A0A8K1CCC7"/>
<dbReference type="Proteomes" id="UP000794436">
    <property type="component" value="Unassembled WGS sequence"/>
</dbReference>
<accession>A0A8K1CCC7</accession>
<dbReference type="InterPro" id="IPR033753">
    <property type="entry name" value="GCV_H/Fam206"/>
</dbReference>